<proteinExistence type="predicted"/>
<accession>A0A820M946</accession>
<comment type="caution">
    <text evidence="1">The sequence shown here is derived from an EMBL/GenBank/DDBJ whole genome shotgun (WGS) entry which is preliminary data.</text>
</comment>
<organism evidence="1 2">
    <name type="scientific">Adineta steineri</name>
    <dbReference type="NCBI Taxonomy" id="433720"/>
    <lineage>
        <taxon>Eukaryota</taxon>
        <taxon>Metazoa</taxon>
        <taxon>Spiralia</taxon>
        <taxon>Gnathifera</taxon>
        <taxon>Rotifera</taxon>
        <taxon>Eurotatoria</taxon>
        <taxon>Bdelloidea</taxon>
        <taxon>Adinetida</taxon>
        <taxon>Adinetidae</taxon>
        <taxon>Adineta</taxon>
    </lineage>
</organism>
<gene>
    <name evidence="1" type="ORF">OXD698_LOCUS49733</name>
</gene>
<dbReference type="AlphaFoldDB" id="A0A820M946"/>
<dbReference type="Proteomes" id="UP000663844">
    <property type="component" value="Unassembled WGS sequence"/>
</dbReference>
<evidence type="ECO:0000313" key="2">
    <source>
        <dbReference type="Proteomes" id="UP000663844"/>
    </source>
</evidence>
<sequence length="181" mass="21198">AYILLNFEQFQNLVNKLLKNNYVDPSSTVLSLIVRKSYQDNGPLQAFETIKNILVQWNNLVGMFPIIRKLLRDDCTEELKQVLIKIGKIRSRTYAYEQLAFGLIHERRLSEAVKVCQHISRATFEEHCQRYVRELFFISTDIQNNDDESISSNNLITNDIYESNHVFDTNTISLVNFIDYI</sequence>
<protein>
    <submittedName>
        <fullName evidence="1">Uncharacterized protein</fullName>
    </submittedName>
</protein>
<reference evidence="1" key="1">
    <citation type="submission" date="2021-02" db="EMBL/GenBank/DDBJ databases">
        <authorList>
            <person name="Nowell W R."/>
        </authorList>
    </citation>
    <scope>NUCLEOTIDE SEQUENCE</scope>
</reference>
<name>A0A820M946_9BILA</name>
<dbReference type="EMBL" id="CAJOAZ010022783">
    <property type="protein sequence ID" value="CAF4368981.1"/>
    <property type="molecule type" value="Genomic_DNA"/>
</dbReference>
<evidence type="ECO:0000313" key="1">
    <source>
        <dbReference type="EMBL" id="CAF4368981.1"/>
    </source>
</evidence>
<feature type="non-terminal residue" evidence="1">
    <location>
        <position position="1"/>
    </location>
</feature>